<accession>A0A857MNN7</accession>
<proteinExistence type="predicted"/>
<reference evidence="2" key="1">
    <citation type="journal article" date="2021" name="Nat. Microbiol.">
        <title>Cocultivation of an ultrasmall environmental parasitic bacterium with lytic ability against bacteria associated with wastewater foams.</title>
        <authorList>
            <person name="Batinovic S."/>
            <person name="Rose J.J.A."/>
            <person name="Ratcliffe J."/>
            <person name="Seviour R.J."/>
            <person name="Petrovski S."/>
        </authorList>
    </citation>
    <scope>NUCLEOTIDE SEQUENCE</scope>
    <source>
        <strain evidence="2">JR1</strain>
    </source>
</reference>
<gene>
    <name evidence="2" type="ORF">GII36_05120</name>
</gene>
<sequence>MSVKTDFAAILSQKMDRKDFLRNVAIGLVAVTGVTTVLRTFAPRPADTNQRVSAVPQGYGAAAYGGAEKKTS</sequence>
<keyword evidence="1" id="KW-0812">Transmembrane</keyword>
<keyword evidence="1" id="KW-0472">Membrane</keyword>
<evidence type="ECO:0000256" key="1">
    <source>
        <dbReference type="SAM" id="Phobius"/>
    </source>
</evidence>
<feature type="transmembrane region" description="Helical" evidence="1">
    <location>
        <begin position="20"/>
        <end position="42"/>
    </location>
</feature>
<keyword evidence="3" id="KW-1185">Reference proteome</keyword>
<dbReference type="AlphaFoldDB" id="A0A857MNN7"/>
<dbReference type="EMBL" id="CP045921">
    <property type="protein sequence ID" value="QHN43202.1"/>
    <property type="molecule type" value="Genomic_DNA"/>
</dbReference>
<protein>
    <submittedName>
        <fullName evidence="2">Uncharacterized protein</fullName>
    </submittedName>
</protein>
<dbReference type="KEGG" id="mama:GII36_05120"/>
<organism evidence="2 3">
    <name type="scientific">Candidatus Mycosynbacter amalyticus</name>
    <dbReference type="NCBI Taxonomy" id="2665156"/>
    <lineage>
        <taxon>Bacteria</taxon>
        <taxon>Candidatus Saccharimonadota</taxon>
        <taxon>Candidatus Saccharimonadota incertae sedis</taxon>
        <taxon>Candidatus Mycosynbacter</taxon>
    </lineage>
</organism>
<dbReference type="Proteomes" id="UP001059824">
    <property type="component" value="Chromosome"/>
</dbReference>
<evidence type="ECO:0000313" key="2">
    <source>
        <dbReference type="EMBL" id="QHN43202.1"/>
    </source>
</evidence>
<name>A0A857MNN7_9BACT</name>
<dbReference type="RefSeq" id="WP_260763144.1">
    <property type="nucleotide sequence ID" value="NZ_CP045921.1"/>
</dbReference>
<evidence type="ECO:0000313" key="3">
    <source>
        <dbReference type="Proteomes" id="UP001059824"/>
    </source>
</evidence>
<keyword evidence="1" id="KW-1133">Transmembrane helix</keyword>